<dbReference type="Gene3D" id="3.90.550.10">
    <property type="entry name" value="Spore Coat Polysaccharide Biosynthesis Protein SpsA, Chain A"/>
    <property type="match status" value="1"/>
</dbReference>
<feature type="region of interest" description="Disordered" evidence="6">
    <location>
        <begin position="1"/>
        <end position="26"/>
    </location>
</feature>
<dbReference type="InterPro" id="IPR029044">
    <property type="entry name" value="Nucleotide-diphossugar_trans"/>
</dbReference>
<keyword evidence="3" id="KW-0328">Glycosyltransferase</keyword>
<accession>A0A5C6C0E2</accession>
<dbReference type="EMBL" id="SJPU01000002">
    <property type="protein sequence ID" value="TWU16986.1"/>
    <property type="molecule type" value="Genomic_DNA"/>
</dbReference>
<evidence type="ECO:0000256" key="3">
    <source>
        <dbReference type="ARBA" id="ARBA00022676"/>
    </source>
</evidence>
<proteinExistence type="predicted"/>
<gene>
    <name evidence="8" type="ORF">Poly21_41950</name>
</gene>
<comment type="caution">
    <text evidence="8">The sequence shown here is derived from an EMBL/GenBank/DDBJ whole genome shotgun (WGS) entry which is preliminary data.</text>
</comment>
<evidence type="ECO:0000256" key="1">
    <source>
        <dbReference type="ARBA" id="ARBA00004236"/>
    </source>
</evidence>
<evidence type="ECO:0000256" key="5">
    <source>
        <dbReference type="ARBA" id="ARBA00023136"/>
    </source>
</evidence>
<keyword evidence="4" id="KW-0808">Transferase</keyword>
<dbReference type="OrthoDB" id="564801at2"/>
<dbReference type="PANTHER" id="PTHR43646:SF2">
    <property type="entry name" value="GLYCOSYLTRANSFERASE 2-LIKE DOMAIN-CONTAINING PROTEIN"/>
    <property type="match status" value="1"/>
</dbReference>
<keyword evidence="5" id="KW-0472">Membrane</keyword>
<dbReference type="PANTHER" id="PTHR43646">
    <property type="entry name" value="GLYCOSYLTRANSFERASE"/>
    <property type="match status" value="1"/>
</dbReference>
<dbReference type="RefSeq" id="WP_146408506.1">
    <property type="nucleotide sequence ID" value="NZ_SJPU01000002.1"/>
</dbReference>
<dbReference type="Proteomes" id="UP000319908">
    <property type="component" value="Unassembled WGS sequence"/>
</dbReference>
<evidence type="ECO:0000256" key="6">
    <source>
        <dbReference type="SAM" id="MobiDB-lite"/>
    </source>
</evidence>
<evidence type="ECO:0000313" key="8">
    <source>
        <dbReference type="EMBL" id="TWU16986.1"/>
    </source>
</evidence>
<evidence type="ECO:0000313" key="9">
    <source>
        <dbReference type="Proteomes" id="UP000319908"/>
    </source>
</evidence>
<dbReference type="Pfam" id="PF00535">
    <property type="entry name" value="Glycos_transf_2"/>
    <property type="match status" value="1"/>
</dbReference>
<evidence type="ECO:0000259" key="7">
    <source>
        <dbReference type="Pfam" id="PF00535"/>
    </source>
</evidence>
<name>A0A5C6C0E2_9BACT</name>
<dbReference type="GO" id="GO:0005886">
    <property type="term" value="C:plasma membrane"/>
    <property type="evidence" value="ECO:0007669"/>
    <property type="project" value="UniProtKB-SubCell"/>
</dbReference>
<dbReference type="AlphaFoldDB" id="A0A5C6C0E2"/>
<sequence length="336" mass="36986">MQLTSPQDPTSETEAGTATEEDDTRRVSVIVPTIGRPESLQQLLSSLAFQTQLPTEVLIADGSQSTRIHEVAHDPRWGDLGLTVHHIQVSPPNAVRQRKAAISQATGECLLLLDDDVVLEQDCIAEMMNAMLKSSNTVAVVADFNNQTWAMPTRAWKTYLKLCCGLSEGEWQGRVIGPLLRYGYNPTPAEPMPMEWLGAGMSLVKASAYHASGGFSDFFLRRCTMNEDVDLGLKLTRQGAIIFCPTARLGHFHAPGGRMSARYAAEDDLYNRYLIMRRTQMRSPAGAFGLAMLYFSVETASSFVGCIRRVNSDGFFSRTCGRFCALARILFGSTTT</sequence>
<keyword evidence="2" id="KW-1003">Cell membrane</keyword>
<comment type="subcellular location">
    <subcellularLocation>
        <location evidence="1">Cell membrane</location>
    </subcellularLocation>
</comment>
<evidence type="ECO:0000256" key="4">
    <source>
        <dbReference type="ARBA" id="ARBA00022679"/>
    </source>
</evidence>
<evidence type="ECO:0000256" key="2">
    <source>
        <dbReference type="ARBA" id="ARBA00022475"/>
    </source>
</evidence>
<feature type="compositionally biased region" description="Polar residues" evidence="6">
    <location>
        <begin position="1"/>
        <end position="10"/>
    </location>
</feature>
<feature type="domain" description="Glycosyltransferase 2-like" evidence="7">
    <location>
        <begin position="28"/>
        <end position="141"/>
    </location>
</feature>
<protein>
    <submittedName>
        <fullName evidence="8">N-glycosyltransferase</fullName>
    </submittedName>
</protein>
<dbReference type="InterPro" id="IPR001173">
    <property type="entry name" value="Glyco_trans_2-like"/>
</dbReference>
<dbReference type="SUPFAM" id="SSF53448">
    <property type="entry name" value="Nucleotide-diphospho-sugar transferases"/>
    <property type="match status" value="1"/>
</dbReference>
<reference evidence="8 9" key="1">
    <citation type="journal article" date="2020" name="Antonie Van Leeuwenhoek">
        <title>Rhodopirellula heiligendammensis sp. nov., Rhodopirellula pilleata sp. nov., and Rhodopirellula solitaria sp. nov. isolated from natural or artificial marine surfaces in Northern Germany and California, USA, and emended description of the genus Rhodopirellula.</title>
        <authorList>
            <person name="Kallscheuer N."/>
            <person name="Wiegand S."/>
            <person name="Jogler M."/>
            <person name="Boedeker C."/>
            <person name="Peeters S.H."/>
            <person name="Rast P."/>
            <person name="Heuer A."/>
            <person name="Jetten M.S.M."/>
            <person name="Rohde M."/>
            <person name="Jogler C."/>
        </authorList>
    </citation>
    <scope>NUCLEOTIDE SEQUENCE [LARGE SCALE GENOMIC DNA]</scope>
    <source>
        <strain evidence="8 9">Poly21</strain>
    </source>
</reference>
<dbReference type="GO" id="GO:0016757">
    <property type="term" value="F:glycosyltransferase activity"/>
    <property type="evidence" value="ECO:0007669"/>
    <property type="project" value="UniProtKB-KW"/>
</dbReference>
<organism evidence="8 9">
    <name type="scientific">Allorhodopirellula heiligendammensis</name>
    <dbReference type="NCBI Taxonomy" id="2714739"/>
    <lineage>
        <taxon>Bacteria</taxon>
        <taxon>Pseudomonadati</taxon>
        <taxon>Planctomycetota</taxon>
        <taxon>Planctomycetia</taxon>
        <taxon>Pirellulales</taxon>
        <taxon>Pirellulaceae</taxon>
        <taxon>Allorhodopirellula</taxon>
    </lineage>
</organism>
<keyword evidence="9" id="KW-1185">Reference proteome</keyword>